<evidence type="ECO:0000313" key="2">
    <source>
        <dbReference type="Proteomes" id="UP000054359"/>
    </source>
</evidence>
<dbReference type="Proteomes" id="UP000054359">
    <property type="component" value="Unassembled WGS sequence"/>
</dbReference>
<keyword evidence="2" id="KW-1185">Reference proteome</keyword>
<dbReference type="EMBL" id="KK119460">
    <property type="protein sequence ID" value="KFM75748.1"/>
    <property type="molecule type" value="Genomic_DNA"/>
</dbReference>
<reference evidence="1 2" key="1">
    <citation type="submission" date="2013-11" db="EMBL/GenBank/DDBJ databases">
        <title>Genome sequencing of Stegodyphus mimosarum.</title>
        <authorList>
            <person name="Bechsgaard J."/>
        </authorList>
    </citation>
    <scope>NUCLEOTIDE SEQUENCE [LARGE SCALE GENOMIC DNA]</scope>
</reference>
<accession>A0A087UEF9</accession>
<name>A0A087UEF9_STEMI</name>
<sequence>MKLNFQLIEMSKQIVTTVLYHHLKFCQDCPTYGYLIL</sequence>
<protein>
    <submittedName>
        <fullName evidence="1">Uncharacterized protein</fullName>
    </submittedName>
</protein>
<gene>
    <name evidence="1" type="ORF">X975_12049</name>
</gene>
<dbReference type="AlphaFoldDB" id="A0A087UEF9"/>
<organism evidence="1 2">
    <name type="scientific">Stegodyphus mimosarum</name>
    <name type="common">African social velvet spider</name>
    <dbReference type="NCBI Taxonomy" id="407821"/>
    <lineage>
        <taxon>Eukaryota</taxon>
        <taxon>Metazoa</taxon>
        <taxon>Ecdysozoa</taxon>
        <taxon>Arthropoda</taxon>
        <taxon>Chelicerata</taxon>
        <taxon>Arachnida</taxon>
        <taxon>Araneae</taxon>
        <taxon>Araneomorphae</taxon>
        <taxon>Entelegynae</taxon>
        <taxon>Eresoidea</taxon>
        <taxon>Eresidae</taxon>
        <taxon>Stegodyphus</taxon>
    </lineage>
</organism>
<proteinExistence type="predicted"/>
<feature type="non-terminal residue" evidence="1">
    <location>
        <position position="37"/>
    </location>
</feature>
<evidence type="ECO:0000313" key="1">
    <source>
        <dbReference type="EMBL" id="KFM75748.1"/>
    </source>
</evidence>